<sequence length="81" mass="9505">MKAHEFDAKFESDDDDIVMDLDLSQAKRPMYKQKRVNVDFPAWMLESLDREASRIGVTRQSIIKIWLAERLESVSHHSSVR</sequence>
<reference evidence="2" key="1">
    <citation type="submission" date="2015-12" db="EMBL/GenBank/DDBJ databases">
        <authorList>
            <person name="Tarr C.L."/>
            <person name="Gladney L.M."/>
        </authorList>
    </citation>
    <scope>NUCLEOTIDE SEQUENCE [LARGE SCALE GENOMIC DNA]</scope>
    <source>
        <strain evidence="2">2756-81</strain>
    </source>
</reference>
<dbReference type="AlphaFoldDB" id="A0A151JFU0"/>
<evidence type="ECO:0000313" key="1">
    <source>
        <dbReference type="EMBL" id="KYN24592.1"/>
    </source>
</evidence>
<evidence type="ECO:0000313" key="2">
    <source>
        <dbReference type="Proteomes" id="UP000075349"/>
    </source>
</evidence>
<dbReference type="Proteomes" id="UP000075349">
    <property type="component" value="Unassembled WGS sequence"/>
</dbReference>
<accession>A0A151JFU0</accession>
<name>A0A151JFU0_9VIBR</name>
<proteinExistence type="predicted"/>
<comment type="caution">
    <text evidence="1">The sequence shown here is derived from an EMBL/GenBank/DDBJ whole genome shotgun (WGS) entry which is preliminary data.</text>
</comment>
<organism evidence="1 2">
    <name type="scientific">Vibrio cidicii</name>
    <dbReference type="NCBI Taxonomy" id="1763883"/>
    <lineage>
        <taxon>Bacteria</taxon>
        <taxon>Pseudomonadati</taxon>
        <taxon>Pseudomonadota</taxon>
        <taxon>Gammaproteobacteria</taxon>
        <taxon>Vibrionales</taxon>
        <taxon>Vibrionaceae</taxon>
        <taxon>Vibrio</taxon>
    </lineage>
</organism>
<dbReference type="NCBIfam" id="NF047399">
    <property type="entry name" value="BrnA_antitoxin_add"/>
    <property type="match status" value="1"/>
</dbReference>
<gene>
    <name evidence="1" type="ORF">AUQ44_01350</name>
</gene>
<protein>
    <submittedName>
        <fullName evidence="1">CopG family transcriptional regulator</fullName>
    </submittedName>
</protein>
<dbReference type="EMBL" id="LOMK01000001">
    <property type="protein sequence ID" value="KYN24592.1"/>
    <property type="molecule type" value="Genomic_DNA"/>
</dbReference>